<dbReference type="AlphaFoldDB" id="A0A6M0S9M6"/>
<name>A0A6M0S9M6_9CYAN</name>
<dbReference type="Proteomes" id="UP000473574">
    <property type="component" value="Unassembled WGS sequence"/>
</dbReference>
<comment type="caution">
    <text evidence="1">The sequence shown here is derived from an EMBL/GenBank/DDBJ whole genome shotgun (WGS) entry which is preliminary data.</text>
</comment>
<reference evidence="1 2" key="1">
    <citation type="journal article" date="2020" name="Microb. Ecol.">
        <title>Ecogenomics of the Marine Benthic Filamentous Cyanobacterium Adonisia.</title>
        <authorList>
            <person name="Walter J.M."/>
            <person name="Coutinho F.H."/>
            <person name="Leomil L."/>
            <person name="Hargreaves P.I."/>
            <person name="Campeao M.E."/>
            <person name="Vieira V.V."/>
            <person name="Silva B.S."/>
            <person name="Fistarol G.O."/>
            <person name="Salomon P.S."/>
            <person name="Sawabe T."/>
            <person name="Mino S."/>
            <person name="Hosokawa M."/>
            <person name="Miyashita H."/>
            <person name="Maruyama F."/>
            <person name="van Verk M.C."/>
            <person name="Dutilh B.E."/>
            <person name="Thompson C.C."/>
            <person name="Thompson F.L."/>
        </authorList>
    </citation>
    <scope>NUCLEOTIDE SEQUENCE [LARGE SCALE GENOMIC DNA]</scope>
    <source>
        <strain evidence="1 2">CCMR0082</strain>
    </source>
</reference>
<organism evidence="1 2">
    <name type="scientific">Adonisia turfae CCMR0082</name>
    <dbReference type="NCBI Taxonomy" id="2304604"/>
    <lineage>
        <taxon>Bacteria</taxon>
        <taxon>Bacillati</taxon>
        <taxon>Cyanobacteriota</taxon>
        <taxon>Adonisia</taxon>
        <taxon>Adonisia turfae</taxon>
    </lineage>
</organism>
<dbReference type="EMBL" id="QZCE01000002">
    <property type="protein sequence ID" value="NEZ65149.1"/>
    <property type="molecule type" value="Genomic_DNA"/>
</dbReference>
<sequence>MDITTVAIQANIDALKTLLLEASIQAQEASKNMAEGQRNRAFGTLVGLEETLTKAQNPLVRLWYYTLLDGHSYG</sequence>
<accession>A0A6M0S9M6</accession>
<evidence type="ECO:0000313" key="2">
    <source>
        <dbReference type="Proteomes" id="UP000473574"/>
    </source>
</evidence>
<proteinExistence type="predicted"/>
<gene>
    <name evidence="1" type="ORF">D0962_20620</name>
</gene>
<dbReference type="RefSeq" id="WP_163666026.1">
    <property type="nucleotide sequence ID" value="NZ_QZCE01000002.1"/>
</dbReference>
<protein>
    <submittedName>
        <fullName evidence="1">Uncharacterized protein</fullName>
    </submittedName>
</protein>
<evidence type="ECO:0000313" key="1">
    <source>
        <dbReference type="EMBL" id="NEZ65149.1"/>
    </source>
</evidence>